<dbReference type="Proteomes" id="UP000053097">
    <property type="component" value="Unassembled WGS sequence"/>
</dbReference>
<organism evidence="1 2">
    <name type="scientific">Ooceraea biroi</name>
    <name type="common">Clonal raider ant</name>
    <name type="synonym">Cerapachys biroi</name>
    <dbReference type="NCBI Taxonomy" id="2015173"/>
    <lineage>
        <taxon>Eukaryota</taxon>
        <taxon>Metazoa</taxon>
        <taxon>Ecdysozoa</taxon>
        <taxon>Arthropoda</taxon>
        <taxon>Hexapoda</taxon>
        <taxon>Insecta</taxon>
        <taxon>Pterygota</taxon>
        <taxon>Neoptera</taxon>
        <taxon>Endopterygota</taxon>
        <taxon>Hymenoptera</taxon>
        <taxon>Apocrita</taxon>
        <taxon>Aculeata</taxon>
        <taxon>Formicoidea</taxon>
        <taxon>Formicidae</taxon>
        <taxon>Dorylinae</taxon>
        <taxon>Ooceraea</taxon>
    </lineage>
</organism>
<protein>
    <submittedName>
        <fullName evidence="1">Uncharacterized protein</fullName>
    </submittedName>
</protein>
<proteinExistence type="predicted"/>
<evidence type="ECO:0000313" key="2">
    <source>
        <dbReference type="Proteomes" id="UP000053097"/>
    </source>
</evidence>
<evidence type="ECO:0000313" key="1">
    <source>
        <dbReference type="EMBL" id="EZA57040.1"/>
    </source>
</evidence>
<sequence length="111" mass="12844">IRDFERDLCNPVYENVVPQPTIDRLGIRYDPERRWTEPPSCEAADKKSTKITSDNVHTIAFHYYHRYCLNAANPKHRAGERKSLSKSEYRVIESAASSCFPSASQHSRLMM</sequence>
<feature type="non-terminal residue" evidence="1">
    <location>
        <position position="111"/>
    </location>
</feature>
<gene>
    <name evidence="1" type="ORF">X777_01646</name>
</gene>
<name>A0A026WLW8_OOCBI</name>
<dbReference type="AlphaFoldDB" id="A0A026WLW8"/>
<dbReference type="EMBL" id="KK107152">
    <property type="protein sequence ID" value="EZA57040.1"/>
    <property type="molecule type" value="Genomic_DNA"/>
</dbReference>
<feature type="non-terminal residue" evidence="1">
    <location>
        <position position="1"/>
    </location>
</feature>
<accession>A0A026WLW8</accession>
<reference evidence="1 2" key="1">
    <citation type="journal article" date="2014" name="Curr. Biol.">
        <title>The genome of the clonal raider ant Cerapachys biroi.</title>
        <authorList>
            <person name="Oxley P.R."/>
            <person name="Ji L."/>
            <person name="Fetter-Pruneda I."/>
            <person name="McKenzie S.K."/>
            <person name="Li C."/>
            <person name="Hu H."/>
            <person name="Zhang G."/>
            <person name="Kronauer D.J."/>
        </authorList>
    </citation>
    <scope>NUCLEOTIDE SEQUENCE [LARGE SCALE GENOMIC DNA]</scope>
</reference>
<keyword evidence="2" id="KW-1185">Reference proteome</keyword>